<dbReference type="HOGENOM" id="CLU_099250_2_0_3"/>
<dbReference type="KEGG" id="pmf:P9303_15841"/>
<evidence type="ECO:0000256" key="1">
    <source>
        <dbReference type="SAM" id="MobiDB-lite"/>
    </source>
</evidence>
<dbReference type="PANTHER" id="PTHR34575:SF1">
    <property type="entry name" value="PROTEIN PAM68, CHLOROPLASTIC"/>
    <property type="match status" value="1"/>
</dbReference>
<feature type="compositionally biased region" description="Polar residues" evidence="1">
    <location>
        <begin position="16"/>
        <end position="30"/>
    </location>
</feature>
<evidence type="ECO:0000313" key="4">
    <source>
        <dbReference type="Proteomes" id="UP000002274"/>
    </source>
</evidence>
<accession>A2CA18</accession>
<feature type="transmembrane region" description="Helical" evidence="2">
    <location>
        <begin position="57"/>
        <end position="78"/>
    </location>
</feature>
<keyword evidence="2" id="KW-0812">Transmembrane</keyword>
<evidence type="ECO:0000313" key="3">
    <source>
        <dbReference type="EMBL" id="ABM78328.1"/>
    </source>
</evidence>
<dbReference type="BioCyc" id="PMAR59922:G1G80-1380-MONOMER"/>
<gene>
    <name evidence="3" type="ordered locus">P9303_15841</name>
</gene>
<sequence length="161" mass="16963">MAERSKAMPFGPDKSGTANKSLPQKGSKSPQIKKAKATSSSQQAIPKPVANRMLRRVIFASGLPTAAGMGVFVASYLIVSRGIADISPFITLITSGACFLVGLIGLSYGVLSASWEDAPGSLLGLEHIGRNIGRMRDSRKANQPDSKSETKPKESGQTSDK</sequence>
<feature type="region of interest" description="Disordered" evidence="1">
    <location>
        <begin position="134"/>
        <end position="161"/>
    </location>
</feature>
<keyword evidence="2" id="KW-1133">Transmembrane helix</keyword>
<feature type="transmembrane region" description="Helical" evidence="2">
    <location>
        <begin position="90"/>
        <end position="111"/>
    </location>
</feature>
<organism evidence="3 4">
    <name type="scientific">Prochlorococcus marinus (strain MIT 9303)</name>
    <dbReference type="NCBI Taxonomy" id="59922"/>
    <lineage>
        <taxon>Bacteria</taxon>
        <taxon>Bacillati</taxon>
        <taxon>Cyanobacteriota</taxon>
        <taxon>Cyanophyceae</taxon>
        <taxon>Synechococcales</taxon>
        <taxon>Prochlorococcaceae</taxon>
        <taxon>Prochlorococcus</taxon>
    </lineage>
</organism>
<dbReference type="EMBL" id="CP000554">
    <property type="protein sequence ID" value="ABM78328.1"/>
    <property type="molecule type" value="Genomic_DNA"/>
</dbReference>
<dbReference type="Proteomes" id="UP000002274">
    <property type="component" value="Chromosome"/>
</dbReference>
<proteinExistence type="predicted"/>
<evidence type="ECO:0000256" key="2">
    <source>
        <dbReference type="SAM" id="Phobius"/>
    </source>
</evidence>
<dbReference type="PANTHER" id="PTHR34575">
    <property type="entry name" value="PROTEIN PAM68, CHLOROPLASTIC"/>
    <property type="match status" value="1"/>
</dbReference>
<dbReference type="RefSeq" id="WP_011826218.1">
    <property type="nucleotide sequence ID" value="NC_008820.1"/>
</dbReference>
<evidence type="ECO:0008006" key="5">
    <source>
        <dbReference type="Google" id="ProtNLM"/>
    </source>
</evidence>
<dbReference type="Pfam" id="PF11947">
    <property type="entry name" value="DUF3464"/>
    <property type="match status" value="1"/>
</dbReference>
<feature type="region of interest" description="Disordered" evidence="1">
    <location>
        <begin position="1"/>
        <end position="46"/>
    </location>
</feature>
<dbReference type="InterPro" id="IPR021855">
    <property type="entry name" value="PAM68-like"/>
</dbReference>
<name>A2CA18_PROM3</name>
<reference evidence="3 4" key="1">
    <citation type="journal article" date="2007" name="PLoS Genet.">
        <title>Patterns and implications of gene gain and loss in the evolution of Prochlorococcus.</title>
        <authorList>
            <person name="Kettler G.C."/>
            <person name="Martiny A.C."/>
            <person name="Huang K."/>
            <person name="Zucker J."/>
            <person name="Coleman M.L."/>
            <person name="Rodrigue S."/>
            <person name="Chen F."/>
            <person name="Lapidus A."/>
            <person name="Ferriera S."/>
            <person name="Johnson J."/>
            <person name="Steglich C."/>
            <person name="Church G.M."/>
            <person name="Richardson P."/>
            <person name="Chisholm S.W."/>
        </authorList>
    </citation>
    <scope>NUCLEOTIDE SEQUENCE [LARGE SCALE GENOMIC DNA]</scope>
    <source>
        <strain evidence="3 4">MIT 9303</strain>
    </source>
</reference>
<dbReference type="AlphaFoldDB" id="A2CA18"/>
<keyword evidence="2" id="KW-0472">Membrane</keyword>
<dbReference type="STRING" id="59922.P9303_15841"/>
<protein>
    <recommendedName>
        <fullName evidence="5">DUF3464 domain-containing protein</fullName>
    </recommendedName>
</protein>